<name>A0A8J9V5C4_9NEOP</name>
<comment type="subcellular location">
    <subcellularLocation>
        <location evidence="1">Membrane</location>
        <topology evidence="1">Single-pass membrane protein</topology>
    </subcellularLocation>
</comment>
<keyword evidence="2" id="KW-0812">Transmembrane</keyword>
<evidence type="ECO:0000259" key="8">
    <source>
        <dbReference type="SMART" id="SM01202"/>
    </source>
</evidence>
<feature type="domain" description="Ferlin B-domain" evidence="7">
    <location>
        <begin position="438"/>
        <end position="513"/>
    </location>
</feature>
<evidence type="ECO:0000256" key="3">
    <source>
        <dbReference type="ARBA" id="ARBA00022737"/>
    </source>
</evidence>
<reference evidence="9" key="1">
    <citation type="submission" date="2021-12" db="EMBL/GenBank/DDBJ databases">
        <authorList>
            <person name="Martin H S."/>
        </authorList>
    </citation>
    <scope>NUCLEOTIDE SEQUENCE</scope>
</reference>
<dbReference type="SUPFAM" id="SSF49562">
    <property type="entry name" value="C2 domain (Calcium/lipid-binding domain, CaLB)"/>
    <property type="match status" value="3"/>
</dbReference>
<dbReference type="SMART" id="SM01201">
    <property type="entry name" value="FerB"/>
    <property type="match status" value="1"/>
</dbReference>
<feature type="non-terminal residue" evidence="9">
    <location>
        <position position="1194"/>
    </location>
</feature>
<dbReference type="PANTHER" id="PTHR12546">
    <property type="entry name" value="FER-1-LIKE"/>
    <property type="match status" value="1"/>
</dbReference>
<dbReference type="SMART" id="SM00239">
    <property type="entry name" value="C2"/>
    <property type="match status" value="2"/>
</dbReference>
<dbReference type="GO" id="GO:0007009">
    <property type="term" value="P:plasma membrane organization"/>
    <property type="evidence" value="ECO:0007669"/>
    <property type="project" value="TreeGrafter"/>
</dbReference>
<protein>
    <submittedName>
        <fullName evidence="9">Uncharacterized protein</fullName>
    </submittedName>
</protein>
<feature type="domain" description="C2" evidence="6">
    <location>
        <begin position="196"/>
        <end position="298"/>
    </location>
</feature>
<evidence type="ECO:0000256" key="4">
    <source>
        <dbReference type="ARBA" id="ARBA00022989"/>
    </source>
</evidence>
<dbReference type="GO" id="GO:0016020">
    <property type="term" value="C:membrane"/>
    <property type="evidence" value="ECO:0007669"/>
    <property type="project" value="UniProtKB-SubCell"/>
</dbReference>
<evidence type="ECO:0000259" key="7">
    <source>
        <dbReference type="SMART" id="SM01201"/>
    </source>
</evidence>
<dbReference type="InterPro" id="IPR037721">
    <property type="entry name" value="Ferlin"/>
</dbReference>
<dbReference type="AlphaFoldDB" id="A0A8J9V5C4"/>
<dbReference type="Pfam" id="PF22901">
    <property type="entry name" value="dsrm_Ferlin"/>
    <property type="match status" value="1"/>
</dbReference>
<dbReference type="InterPro" id="IPR035892">
    <property type="entry name" value="C2_domain_sf"/>
</dbReference>
<evidence type="ECO:0000256" key="1">
    <source>
        <dbReference type="ARBA" id="ARBA00004167"/>
    </source>
</evidence>
<proteinExistence type="predicted"/>
<dbReference type="Pfam" id="PF00168">
    <property type="entry name" value="C2"/>
    <property type="match status" value="3"/>
</dbReference>
<keyword evidence="5" id="KW-0472">Membrane</keyword>
<accession>A0A8J9V5C4</accession>
<evidence type="ECO:0000259" key="6">
    <source>
        <dbReference type="SMART" id="SM00239"/>
    </source>
</evidence>
<feature type="domain" description="C2" evidence="6">
    <location>
        <begin position="36"/>
        <end position="136"/>
    </location>
</feature>
<keyword evidence="10" id="KW-1185">Reference proteome</keyword>
<evidence type="ECO:0000256" key="2">
    <source>
        <dbReference type="ARBA" id="ARBA00022692"/>
    </source>
</evidence>
<dbReference type="Pfam" id="PF08150">
    <property type="entry name" value="FerB"/>
    <property type="match status" value="1"/>
</dbReference>
<dbReference type="SMART" id="SM01202">
    <property type="entry name" value="FerI"/>
    <property type="match status" value="1"/>
</dbReference>
<dbReference type="Proteomes" id="UP000838878">
    <property type="component" value="Chromosome 11"/>
</dbReference>
<sequence length="1194" mass="137147">MRSKSPEKRGRQKVIPPPTYRIENEYNPEATPQCFQISINILEGRNLAWSDTQSANSYVVLVLGKKKYSTSIRRNMLEPHYKESFIFEIFTSIRDIRKLSIWMAVMEPKCCAPPRILGEVNIDLGAVWLQSDHQIRNKWAQLSSPRTLTSGPVGFLKVDLSIIRRGEVTTGSSIMNDHRSQSNLLLPLSCEQQCAKYVITVYGAFGLPNCGYNEKRLRKLPSTFVTVYFCDIMAKTTIKYRTNNPQYCEKISITEMFPNICQTIKFEICFNDGCFNRVLTSAQLNLTHISHQGENGFLPTFGPSLLHMYGMLKSRTSQSQDCDDGPYYCGSLLVTLKTIVPYYEQRIERISIDPVAYINPELVALSVEKKLKYIDHNCFDQLMDQLNTALDCAFEKIVKFLEIIQHSGPIADEGDRQCFTELDQKQLSLQKDEINVADWPNITVWLLNQGSRVAYGTINTSNVIHSAIPDQNGKDCGRVQSIYMKPLKCSKHANLASCYCYAGKVELLLWMGLYRQQSVFHYKINEILPGYKLKIKENDMHIKCTAMVKCETLTPIWNEVLKIQRMVYMSPGRLANSPPIVLVEVYSTELSHNIELIGRSQITPTVSENEDYDHAPSLQWYSLYRGVEYTGQVLMSVQILQVPEKLVKKITYSPVESFRGDEPKTLEYLNNIEPIPKNLLPISTSYKADVYWWGLRNVGFAQKPGVILEIEDLNIKSDIIYDKELNSNFRNGKASHTFEAPLNEPYCPMLSITLFDSGTFGRTSYLGINTMKNPHKYIVNWWPKNERDASLKRASIVSTEFVQTNPNLFVKKSGEKLKEKSNYGSNATIRSSFLNLKTKGTKWRDLFWRKEPDEEEYTLLPTFVSEKHDNQNKLLHKKSIVEEQVDWWQKYLLSQSDSDDNSIGDKLIIYDSELEKQPEYSKFRDWCSALKLYNGKKTGIPEKDEQIYCGILKAGIAIYRWPPHDSMVAVTSSGLDLNKGMYEFRCCLPADYLLEISLYDYGTTDELIGSTSIDLEDRIYTKHRARVGLPFEYSRKGPFKWRDCLIPSEILEELCVKNHLPAPIYYSNTIAVNGVIYKDNEEDKSFISASERKENLCLSILRKWHTLPICGFHLVTEHVETRTLYDAEKPGVEQGKLQMWVDIMPLDIDAYIPPPVNITPKKIEDYELRVIIYTVRDIIKGYSSSVTSNIYIRA</sequence>
<keyword evidence="4" id="KW-1133">Transmembrane helix</keyword>
<dbReference type="OrthoDB" id="270970at2759"/>
<gene>
    <name evidence="9" type="ORF">BINO364_LOCUS3059</name>
</gene>
<organism evidence="9 10">
    <name type="scientific">Brenthis ino</name>
    <name type="common">lesser marbled fritillary</name>
    <dbReference type="NCBI Taxonomy" id="405034"/>
    <lineage>
        <taxon>Eukaryota</taxon>
        <taxon>Metazoa</taxon>
        <taxon>Ecdysozoa</taxon>
        <taxon>Arthropoda</taxon>
        <taxon>Hexapoda</taxon>
        <taxon>Insecta</taxon>
        <taxon>Pterygota</taxon>
        <taxon>Neoptera</taxon>
        <taxon>Endopterygota</taxon>
        <taxon>Lepidoptera</taxon>
        <taxon>Glossata</taxon>
        <taxon>Ditrysia</taxon>
        <taxon>Papilionoidea</taxon>
        <taxon>Nymphalidae</taxon>
        <taxon>Heliconiinae</taxon>
        <taxon>Argynnini</taxon>
        <taxon>Brenthis</taxon>
    </lineage>
</organism>
<dbReference type="InterPro" id="IPR012968">
    <property type="entry name" value="FerIin_dom"/>
</dbReference>
<evidence type="ECO:0000313" key="9">
    <source>
        <dbReference type="EMBL" id="CAH0716263.1"/>
    </source>
</evidence>
<dbReference type="InterPro" id="IPR055072">
    <property type="entry name" value="Ferlin_DSRM"/>
</dbReference>
<evidence type="ECO:0000313" key="10">
    <source>
        <dbReference type="Proteomes" id="UP000838878"/>
    </source>
</evidence>
<evidence type="ECO:0000256" key="5">
    <source>
        <dbReference type="ARBA" id="ARBA00023136"/>
    </source>
</evidence>
<dbReference type="InterPro" id="IPR012561">
    <property type="entry name" value="Ferlin_B-domain"/>
</dbReference>
<dbReference type="PANTHER" id="PTHR12546:SF60">
    <property type="entry name" value="MISFIRE, ISOFORM F"/>
    <property type="match status" value="1"/>
</dbReference>
<dbReference type="EMBL" id="OV170231">
    <property type="protein sequence ID" value="CAH0716263.1"/>
    <property type="molecule type" value="Genomic_DNA"/>
</dbReference>
<keyword evidence="3" id="KW-0677">Repeat</keyword>
<feature type="domain" description="FerIin" evidence="8">
    <location>
        <begin position="122"/>
        <end position="190"/>
    </location>
</feature>
<dbReference type="Gene3D" id="2.60.40.150">
    <property type="entry name" value="C2 domain"/>
    <property type="match status" value="2"/>
</dbReference>
<dbReference type="InterPro" id="IPR000008">
    <property type="entry name" value="C2_dom"/>
</dbReference>